<accession>A0A2S6FRQ0</accession>
<proteinExistence type="predicted"/>
<comment type="caution">
    <text evidence="1">The sequence shown here is derived from an EMBL/GenBank/DDBJ whole genome shotgun (WGS) entry which is preliminary data.</text>
</comment>
<evidence type="ECO:0000313" key="1">
    <source>
        <dbReference type="EMBL" id="PPK40159.1"/>
    </source>
</evidence>
<protein>
    <submittedName>
        <fullName evidence="1">Uncharacterized protein</fullName>
    </submittedName>
</protein>
<dbReference type="EMBL" id="NIRS01000001">
    <property type="protein sequence ID" value="PPK40159.1"/>
    <property type="molecule type" value="Genomic_DNA"/>
</dbReference>
<evidence type="ECO:0000313" key="2">
    <source>
        <dbReference type="Proteomes" id="UP000238541"/>
    </source>
</evidence>
<reference evidence="2" key="1">
    <citation type="submission" date="2017-06" db="EMBL/GenBank/DDBJ databases">
        <authorList>
            <person name="Furmanczyk E.M."/>
        </authorList>
    </citation>
    <scope>NUCLEOTIDE SEQUENCE [LARGE SCALE GENOMIC DNA]</scope>
    <source>
        <strain evidence="2">AP3_16</strain>
    </source>
</reference>
<gene>
    <name evidence="1" type="ORF">CD175_01580</name>
</gene>
<organism evidence="1 2">
    <name type="scientific">Pseudomonas laurylsulfatiphila</name>
    <dbReference type="NCBI Taxonomy" id="2011015"/>
    <lineage>
        <taxon>Bacteria</taxon>
        <taxon>Pseudomonadati</taxon>
        <taxon>Pseudomonadota</taxon>
        <taxon>Gammaproteobacteria</taxon>
        <taxon>Pseudomonadales</taxon>
        <taxon>Pseudomonadaceae</taxon>
        <taxon>Pseudomonas</taxon>
    </lineage>
</organism>
<dbReference type="Proteomes" id="UP000238541">
    <property type="component" value="Unassembled WGS sequence"/>
</dbReference>
<dbReference type="RefSeq" id="WP_104447389.1">
    <property type="nucleotide sequence ID" value="NZ_NIRS01000001.1"/>
</dbReference>
<dbReference type="AlphaFoldDB" id="A0A2S6FRQ0"/>
<name>A0A2S6FRQ0_9PSED</name>
<keyword evidence="2" id="KW-1185">Reference proteome</keyword>
<sequence>MITELKAAAAATSPWKQATLLINGKKVEWGAKLVLLLGQENVVTVEAPPAIARALNLGLVNGGDLNLVTSPKVGDWVPPVLGKFEWTITPDAGKSGRITLVFYSREVVVPWVHQSAVISSNLADEVTVLLNGEAMPSRGANFIAGQPNLLTLEYKNGDLLAGAPLAIDVGPLSGVVPSDFTCVPELRELSTKHEWTLTGKQLQSGIFKLKLYSEGEGASLSTPANRLSREIFRFLNLLNFDLPLPPGQVVLPRNLWLVFRVRLMNSDGSPAVGVDVTFTAPEHEPYQTKTDASGIALSAAMRFSNPGDRVIKAVAALPVGATPLDLLVRITGGES</sequence>